<protein>
    <submittedName>
        <fullName evidence="1">Uncharacterized protein</fullName>
    </submittedName>
</protein>
<dbReference type="EMBL" id="LAVV01002455">
    <property type="protein sequence ID" value="KNZ62810.1"/>
    <property type="molecule type" value="Genomic_DNA"/>
</dbReference>
<dbReference type="Proteomes" id="UP000037035">
    <property type="component" value="Unassembled WGS sequence"/>
</dbReference>
<comment type="caution">
    <text evidence="1">The sequence shown here is derived from an EMBL/GenBank/DDBJ whole genome shotgun (WGS) entry which is preliminary data.</text>
</comment>
<proteinExistence type="predicted"/>
<keyword evidence="2" id="KW-1185">Reference proteome</keyword>
<reference evidence="1 2" key="1">
    <citation type="submission" date="2015-08" db="EMBL/GenBank/DDBJ databases">
        <title>Next Generation Sequencing and Analysis of the Genome of Puccinia sorghi L Schw, the Causal Agent of Maize Common Rust.</title>
        <authorList>
            <person name="Rochi L."/>
            <person name="Burguener G."/>
            <person name="Darino M."/>
            <person name="Turjanski A."/>
            <person name="Kreff E."/>
            <person name="Dieguez M.J."/>
            <person name="Sacco F."/>
        </authorList>
    </citation>
    <scope>NUCLEOTIDE SEQUENCE [LARGE SCALE GENOMIC DNA]</scope>
    <source>
        <strain evidence="1 2">RO10H11247</strain>
    </source>
</reference>
<evidence type="ECO:0000313" key="2">
    <source>
        <dbReference type="Proteomes" id="UP000037035"/>
    </source>
</evidence>
<evidence type="ECO:0000313" key="1">
    <source>
        <dbReference type="EMBL" id="KNZ62810.1"/>
    </source>
</evidence>
<gene>
    <name evidence="1" type="ORF">VP01_1220g3</name>
</gene>
<organism evidence="1 2">
    <name type="scientific">Puccinia sorghi</name>
    <dbReference type="NCBI Taxonomy" id="27349"/>
    <lineage>
        <taxon>Eukaryota</taxon>
        <taxon>Fungi</taxon>
        <taxon>Dikarya</taxon>
        <taxon>Basidiomycota</taxon>
        <taxon>Pucciniomycotina</taxon>
        <taxon>Pucciniomycetes</taxon>
        <taxon>Pucciniales</taxon>
        <taxon>Pucciniaceae</taxon>
        <taxon>Puccinia</taxon>
    </lineage>
</organism>
<dbReference type="VEuPathDB" id="FungiDB:VP01_1220g3"/>
<accession>A0A0L6VRJ5</accession>
<sequence>MVCMPFFLHPFHLVLCVALFGWNRFTSLFWLLNLQGCFLVDFSHVLSILKCCLGIIIHTQEVFNVSLYKLCNTKKKNLMTSSQIDGFASKSYERFNGPKLNLYRDTQSNIILALNAPYIKTGGIWSPKNRNIRLRSCAIAHGQHSFELTLMVQGHKRSVLPYAISPYCTGIMVAHLHAQYNHEKEEEGYHVVVNTEERLLWRGECIEQVWEGINMCYSVGGAEGGDSNYSLGWLIITHRNICRQLQGFTAFIAFSVTCTAVQPSLHCTWNVWPQCRHRKAIYASGCKGCIAIFQFLINESRLPIGLISPFPHPPIRVFPHLPVIIIIILVTGLSPWHLHASAFLLTWSYTELIPVVYEGGLNFCFQLISSTIQLQFFFKLIRKKPLAMIYRSPSMLLSFAANQVMAEVAPGAVWSLYRQGGNCGSQQ</sequence>
<dbReference type="AlphaFoldDB" id="A0A0L6VRJ5"/>
<name>A0A0L6VRJ5_9BASI</name>